<dbReference type="GO" id="GO:0003824">
    <property type="term" value="F:catalytic activity"/>
    <property type="evidence" value="ECO:0007669"/>
    <property type="project" value="InterPro"/>
</dbReference>
<reference evidence="7 8" key="2">
    <citation type="journal article" date="2010" name="J. Bacteriol.">
        <title>Complete genome sequence of Beijerinckia indica subsp. indica.</title>
        <authorList>
            <person name="Tamas I."/>
            <person name="Dedysh S.N."/>
            <person name="Liesack W."/>
            <person name="Stott M.B."/>
            <person name="Alam M."/>
            <person name="Murrell J.C."/>
            <person name="Dunfield P.F."/>
        </authorList>
    </citation>
    <scope>NUCLEOTIDE SEQUENCE [LARGE SCALE GENOMIC DNA]</scope>
    <source>
        <strain evidence="8">ATCC 9039 / DSM 1715 / NCIMB 8712</strain>
    </source>
</reference>
<evidence type="ECO:0000256" key="2">
    <source>
        <dbReference type="ARBA" id="ARBA00005001"/>
    </source>
</evidence>
<evidence type="ECO:0000256" key="4">
    <source>
        <dbReference type="ARBA" id="ARBA00022764"/>
    </source>
</evidence>
<dbReference type="EMBL" id="CP001016">
    <property type="protein sequence ID" value="ACB95432.1"/>
    <property type="molecule type" value="Genomic_DNA"/>
</dbReference>
<dbReference type="SUPFAM" id="SSF74650">
    <property type="entry name" value="Galactose mutarotase-like"/>
    <property type="match status" value="1"/>
</dbReference>
<evidence type="ECO:0000313" key="7">
    <source>
        <dbReference type="EMBL" id="ACB95432.1"/>
    </source>
</evidence>
<dbReference type="eggNOG" id="COG3131">
    <property type="taxonomic scope" value="Bacteria"/>
</dbReference>
<dbReference type="InterPro" id="IPR014756">
    <property type="entry name" value="Ig_E-set"/>
</dbReference>
<proteinExistence type="inferred from homology"/>
<sequence length="536" mass="58907">MIERRDFLKFTLGGVAMGQLAPGLGRDGKNTSPFTLASSANAEEATTPAPKSPSSGFTLGEAKPFEPANVTEAARALARQAYKPLRQPLPDVFAALSHDQYGTIYAKPGTALWAGDNLGFAIEPLHRGFIFSDPMEINIVEHGAARRLVYDQAQFAFGKLAVPNAMGDIGFSGFRILVPQDAQNFGALATFQGASFFHAIARGQSEGVTARALSIKTADPRGEEFPAIRAIWIETPTLAENALTLHALIDSESVAGAYRFTLHPSEATIIDTECTLFARTNVDRFGLATMTGAHLLAPVDQRHMDDLRPQVSEVGGLAMLSGRGEWLWRPVANRETLQISVFTDEKPHGFGFLQRDRAFDAFQDDFQHWETRPSLWIEPIGEWAAGALQLIEIPSDAEINDNILAFWQPRQALAPGSETSFAYRQFWCWTPPVSPPLAITTASRQGHGSAARRRRFLVQFTGPGLADPQKIKDVKPNLTATPGTILDMRTFALPERQSYRIVFELDPGTETTSEMRLVLEVAGVPISETWLYRWTP</sequence>
<feature type="domain" description="Glucan biosynthesis periplasmic MdoG C-terminal" evidence="6">
    <location>
        <begin position="65"/>
        <end position="534"/>
    </location>
</feature>
<dbReference type="PIRSF" id="PIRSF006281">
    <property type="entry name" value="MdoG"/>
    <property type="match status" value="1"/>
</dbReference>
<dbReference type="GO" id="GO:0051274">
    <property type="term" value="P:beta-glucan biosynthetic process"/>
    <property type="evidence" value="ECO:0007669"/>
    <property type="project" value="TreeGrafter"/>
</dbReference>
<dbReference type="HOGENOM" id="CLU_023403_2_0_5"/>
<dbReference type="InterPro" id="IPR014438">
    <property type="entry name" value="Glucan_biosyn_MdoG/MdoD"/>
</dbReference>
<name>B2IDJ6_BEII9</name>
<dbReference type="UniPathway" id="UPA00637"/>
<feature type="region of interest" description="Disordered" evidence="5">
    <location>
        <begin position="21"/>
        <end position="62"/>
    </location>
</feature>
<comment type="similarity">
    <text evidence="3">Belongs to the OpgD/OpgG family.</text>
</comment>
<dbReference type="PROSITE" id="PS51318">
    <property type="entry name" value="TAT"/>
    <property type="match status" value="1"/>
</dbReference>
<dbReference type="InterPro" id="IPR014718">
    <property type="entry name" value="GH-type_carb-bd"/>
</dbReference>
<dbReference type="Gene3D" id="2.60.40.10">
    <property type="entry name" value="Immunoglobulins"/>
    <property type="match status" value="1"/>
</dbReference>
<reference evidence="8" key="1">
    <citation type="submission" date="2008-03" db="EMBL/GenBank/DDBJ databases">
        <title>Complete sequence of chromosome of Beijerinckia indica subsp. indica ATCC 9039.</title>
        <authorList>
            <consortium name="US DOE Joint Genome Institute"/>
            <person name="Copeland A."/>
            <person name="Lucas S."/>
            <person name="Lapidus A."/>
            <person name="Glavina del Rio T."/>
            <person name="Dalin E."/>
            <person name="Tice H."/>
            <person name="Bruce D."/>
            <person name="Goodwin L."/>
            <person name="Pitluck S."/>
            <person name="LaButti K."/>
            <person name="Schmutz J."/>
            <person name="Larimer F."/>
            <person name="Land M."/>
            <person name="Hauser L."/>
            <person name="Kyrpides N."/>
            <person name="Mikhailova N."/>
            <person name="Dunfield P.F."/>
            <person name="Dedysh S.N."/>
            <person name="Liesack W."/>
            <person name="Saw J.H."/>
            <person name="Alam M."/>
            <person name="Chen Y."/>
            <person name="Murrell J.C."/>
            <person name="Richardson P."/>
        </authorList>
    </citation>
    <scope>NUCLEOTIDE SEQUENCE [LARGE SCALE GENOMIC DNA]</scope>
    <source>
        <strain evidence="8">ATCC 9039 / DSM 1715 / NCIMB 8712</strain>
    </source>
</reference>
<dbReference type="SUPFAM" id="SSF81296">
    <property type="entry name" value="E set domains"/>
    <property type="match status" value="1"/>
</dbReference>
<evidence type="ECO:0000313" key="8">
    <source>
        <dbReference type="Proteomes" id="UP000001695"/>
    </source>
</evidence>
<protein>
    <submittedName>
        <fullName evidence="7">Periplasmic glucan biosynthesis protein MdoG</fullName>
    </submittedName>
</protein>
<dbReference type="Pfam" id="PF04349">
    <property type="entry name" value="MdoG"/>
    <property type="match status" value="1"/>
</dbReference>
<organism evidence="7 8">
    <name type="scientific">Beijerinckia indica subsp. indica (strain ATCC 9039 / DSM 1715 / NCIMB 8712)</name>
    <dbReference type="NCBI Taxonomy" id="395963"/>
    <lineage>
        <taxon>Bacteria</taxon>
        <taxon>Pseudomonadati</taxon>
        <taxon>Pseudomonadota</taxon>
        <taxon>Alphaproteobacteria</taxon>
        <taxon>Hyphomicrobiales</taxon>
        <taxon>Beijerinckiaceae</taxon>
        <taxon>Beijerinckia</taxon>
    </lineage>
</organism>
<dbReference type="RefSeq" id="WP_012384789.1">
    <property type="nucleotide sequence ID" value="NC_010581.1"/>
</dbReference>
<dbReference type="OrthoDB" id="9777817at2"/>
<feature type="compositionally biased region" description="Polar residues" evidence="5">
    <location>
        <begin position="30"/>
        <end position="41"/>
    </location>
</feature>
<dbReference type="PANTHER" id="PTHR30504">
    <property type="entry name" value="GLUCANS BIOSYNTHESIS PROTEIN"/>
    <property type="match status" value="1"/>
</dbReference>
<comment type="subcellular location">
    <subcellularLocation>
        <location evidence="1">Periplasm</location>
    </subcellularLocation>
</comment>
<dbReference type="GO" id="GO:0030246">
    <property type="term" value="F:carbohydrate binding"/>
    <property type="evidence" value="ECO:0007669"/>
    <property type="project" value="InterPro"/>
</dbReference>
<dbReference type="InterPro" id="IPR013783">
    <property type="entry name" value="Ig-like_fold"/>
</dbReference>
<dbReference type="AlphaFoldDB" id="B2IDJ6"/>
<dbReference type="InterPro" id="IPR007444">
    <property type="entry name" value="Glucan_biosyn_MdoG_C"/>
</dbReference>
<dbReference type="GO" id="GO:0030288">
    <property type="term" value="C:outer membrane-bounded periplasmic space"/>
    <property type="evidence" value="ECO:0007669"/>
    <property type="project" value="TreeGrafter"/>
</dbReference>
<dbReference type="InterPro" id="IPR006311">
    <property type="entry name" value="TAT_signal"/>
</dbReference>
<keyword evidence="4" id="KW-0574">Periplasm</keyword>
<evidence type="ECO:0000256" key="3">
    <source>
        <dbReference type="ARBA" id="ARBA00009284"/>
    </source>
</evidence>
<evidence type="ECO:0000256" key="5">
    <source>
        <dbReference type="SAM" id="MobiDB-lite"/>
    </source>
</evidence>
<comment type="pathway">
    <text evidence="2">Glycan metabolism; osmoregulated periplasmic glucan (OPG) biosynthesis.</text>
</comment>
<dbReference type="InterPro" id="IPR011013">
    <property type="entry name" value="Gal_mutarotase_sf_dom"/>
</dbReference>
<keyword evidence="8" id="KW-1185">Reference proteome</keyword>
<evidence type="ECO:0000256" key="1">
    <source>
        <dbReference type="ARBA" id="ARBA00004418"/>
    </source>
</evidence>
<accession>B2IDJ6</accession>
<dbReference type="KEGG" id="bid:Bind_1804"/>
<dbReference type="Proteomes" id="UP000001695">
    <property type="component" value="Chromosome"/>
</dbReference>
<dbReference type="STRING" id="395963.Bind_1804"/>
<dbReference type="Gene3D" id="2.70.98.10">
    <property type="match status" value="1"/>
</dbReference>
<gene>
    <name evidence="7" type="ordered locus">Bind_1804</name>
</gene>
<dbReference type="PANTHER" id="PTHR30504:SF2">
    <property type="entry name" value="GLUCANS BIOSYNTHESIS PROTEIN G"/>
    <property type="match status" value="1"/>
</dbReference>
<evidence type="ECO:0000259" key="6">
    <source>
        <dbReference type="Pfam" id="PF04349"/>
    </source>
</evidence>